<gene>
    <name evidence="9" type="ORF">GCM10009754_31800</name>
</gene>
<evidence type="ECO:0000256" key="7">
    <source>
        <dbReference type="RuleBase" id="RU363032"/>
    </source>
</evidence>
<proteinExistence type="inferred from homology"/>
<keyword evidence="3" id="KW-1003">Cell membrane</keyword>
<dbReference type="Pfam" id="PF19300">
    <property type="entry name" value="BPD_transp_1_N"/>
    <property type="match status" value="1"/>
</dbReference>
<evidence type="ECO:0000256" key="6">
    <source>
        <dbReference type="ARBA" id="ARBA00023136"/>
    </source>
</evidence>
<evidence type="ECO:0000256" key="2">
    <source>
        <dbReference type="ARBA" id="ARBA00022448"/>
    </source>
</evidence>
<reference evidence="10" key="1">
    <citation type="journal article" date="2019" name="Int. J. Syst. Evol. Microbiol.">
        <title>The Global Catalogue of Microorganisms (GCM) 10K type strain sequencing project: providing services to taxonomists for standard genome sequencing and annotation.</title>
        <authorList>
            <consortium name="The Broad Institute Genomics Platform"/>
            <consortium name="The Broad Institute Genome Sequencing Center for Infectious Disease"/>
            <person name="Wu L."/>
            <person name="Ma J."/>
        </authorList>
    </citation>
    <scope>NUCLEOTIDE SEQUENCE [LARGE SCALE GENOMIC DNA]</scope>
    <source>
        <strain evidence="10">JCM 14545</strain>
    </source>
</reference>
<feature type="domain" description="ABC transmembrane type-1" evidence="8">
    <location>
        <begin position="89"/>
        <end position="288"/>
    </location>
</feature>
<evidence type="ECO:0000256" key="5">
    <source>
        <dbReference type="ARBA" id="ARBA00022989"/>
    </source>
</evidence>
<evidence type="ECO:0000313" key="9">
    <source>
        <dbReference type="EMBL" id="GAA1959021.1"/>
    </source>
</evidence>
<comment type="similarity">
    <text evidence="7">Belongs to the binding-protein-dependent transport system permease family.</text>
</comment>
<feature type="transmembrane region" description="Helical" evidence="7">
    <location>
        <begin position="171"/>
        <end position="194"/>
    </location>
</feature>
<dbReference type="InterPro" id="IPR045621">
    <property type="entry name" value="BPD_transp_1_N"/>
</dbReference>
<keyword evidence="5 7" id="KW-1133">Transmembrane helix</keyword>
<name>A0ABP5C7C3_9PSEU</name>
<dbReference type="Pfam" id="PF00528">
    <property type="entry name" value="BPD_transp_1"/>
    <property type="match status" value="1"/>
</dbReference>
<evidence type="ECO:0000256" key="1">
    <source>
        <dbReference type="ARBA" id="ARBA00004651"/>
    </source>
</evidence>
<dbReference type="PROSITE" id="PS50928">
    <property type="entry name" value="ABC_TM1"/>
    <property type="match status" value="1"/>
</dbReference>
<dbReference type="InterPro" id="IPR000515">
    <property type="entry name" value="MetI-like"/>
</dbReference>
<accession>A0ABP5C7C3</accession>
<comment type="caution">
    <text evidence="9">The sequence shown here is derived from an EMBL/GenBank/DDBJ whole genome shotgun (WGS) entry which is preliminary data.</text>
</comment>
<evidence type="ECO:0000259" key="8">
    <source>
        <dbReference type="PROSITE" id="PS50928"/>
    </source>
</evidence>
<dbReference type="PANTHER" id="PTHR43163">
    <property type="entry name" value="DIPEPTIDE TRANSPORT SYSTEM PERMEASE PROTEIN DPPB-RELATED"/>
    <property type="match status" value="1"/>
</dbReference>
<protein>
    <submittedName>
        <fullName evidence="9">ABC transporter permease</fullName>
    </submittedName>
</protein>
<dbReference type="Proteomes" id="UP001501116">
    <property type="component" value="Unassembled WGS sequence"/>
</dbReference>
<dbReference type="InterPro" id="IPR035906">
    <property type="entry name" value="MetI-like_sf"/>
</dbReference>
<evidence type="ECO:0000256" key="3">
    <source>
        <dbReference type="ARBA" id="ARBA00022475"/>
    </source>
</evidence>
<comment type="subcellular location">
    <subcellularLocation>
        <location evidence="1 7">Cell membrane</location>
        <topology evidence="1 7">Multi-pass membrane protein</topology>
    </subcellularLocation>
</comment>
<sequence length="308" mass="31570">MARLGTGALLLLMLSLLVYVGLDLLPGDAATARLGVSATPERVAELRHRLGLDQPVLARYFGWLTGLVRGDLGTSATGKPVTEMLSDRIGNSALLSGITLLLLVPVSLGAGLLAATRRGRHVSAGALLLVSVPEFAIAGALALLFAVTLRWLPAVSLIPPGDSPIAHPEALVLPVLSLLAVGLSYAIRAIRAAAVTAAASPHVEFLRLNGIPPRAVLRTAVLPAVLPVAVQVWLVTGVGLVGGGVLVEKVFGYPGIGELLVTSVQTGDLPVVQALVLVLGGAMLAALALADLAIVPLTPRLRTEEVPA</sequence>
<dbReference type="PANTHER" id="PTHR43163:SF3">
    <property type="entry name" value="PEPTIDE ABC TRANSPORTER PERMEASE PROTEIN"/>
    <property type="match status" value="1"/>
</dbReference>
<evidence type="ECO:0000256" key="4">
    <source>
        <dbReference type="ARBA" id="ARBA00022692"/>
    </source>
</evidence>
<feature type="transmembrane region" description="Helical" evidence="7">
    <location>
        <begin position="93"/>
        <end position="115"/>
    </location>
</feature>
<keyword evidence="6 7" id="KW-0472">Membrane</keyword>
<organism evidence="9 10">
    <name type="scientific">Amycolatopsis minnesotensis</name>
    <dbReference type="NCBI Taxonomy" id="337894"/>
    <lineage>
        <taxon>Bacteria</taxon>
        <taxon>Bacillati</taxon>
        <taxon>Actinomycetota</taxon>
        <taxon>Actinomycetes</taxon>
        <taxon>Pseudonocardiales</taxon>
        <taxon>Pseudonocardiaceae</taxon>
        <taxon>Amycolatopsis</taxon>
    </lineage>
</organism>
<dbReference type="EMBL" id="BAAANN010000011">
    <property type="protein sequence ID" value="GAA1959021.1"/>
    <property type="molecule type" value="Genomic_DNA"/>
</dbReference>
<evidence type="ECO:0000313" key="10">
    <source>
        <dbReference type="Proteomes" id="UP001501116"/>
    </source>
</evidence>
<feature type="transmembrane region" description="Helical" evidence="7">
    <location>
        <begin position="127"/>
        <end position="151"/>
    </location>
</feature>
<keyword evidence="4 7" id="KW-0812">Transmembrane</keyword>
<keyword evidence="10" id="KW-1185">Reference proteome</keyword>
<keyword evidence="2 7" id="KW-0813">Transport</keyword>
<dbReference type="SUPFAM" id="SSF161098">
    <property type="entry name" value="MetI-like"/>
    <property type="match status" value="1"/>
</dbReference>
<dbReference type="Gene3D" id="1.10.3720.10">
    <property type="entry name" value="MetI-like"/>
    <property type="match status" value="1"/>
</dbReference>
<feature type="transmembrane region" description="Helical" evidence="7">
    <location>
        <begin position="271"/>
        <end position="294"/>
    </location>
</feature>